<feature type="region of interest" description="Disordered" evidence="1">
    <location>
        <begin position="56"/>
        <end position="79"/>
    </location>
</feature>
<dbReference type="EMBL" id="JPKZ01000630">
    <property type="protein sequence ID" value="KHN86371.1"/>
    <property type="molecule type" value="Genomic_DNA"/>
</dbReference>
<sequence>MPVDQRERGSVSDASSRQSSSCSRQIAVEQPSSSFVHPENNIIAMGADGVPKVTLCRRSGKRDGSGSNSLEGSSSVDSRHCHEPLEQYAKIVDTEQVFKCLDEPLKATGEPLVVWPHARWRMRGGRSSWDWMPCEGYRGQVVHKWVPFHPKKERRSHAGVIYLLYVKEMGGCYVPVGESGVEIISKGEYEAGADTEISLEDALEEAISGERMSLEQCARAIPHGPHTSL</sequence>
<evidence type="ECO:0000256" key="1">
    <source>
        <dbReference type="SAM" id="MobiDB-lite"/>
    </source>
</evidence>
<evidence type="ECO:0000313" key="2">
    <source>
        <dbReference type="EMBL" id="KHN86371.1"/>
    </source>
</evidence>
<dbReference type="Proteomes" id="UP000031036">
    <property type="component" value="Unassembled WGS sequence"/>
</dbReference>
<organism evidence="2 3">
    <name type="scientific">Toxocara canis</name>
    <name type="common">Canine roundworm</name>
    <dbReference type="NCBI Taxonomy" id="6265"/>
    <lineage>
        <taxon>Eukaryota</taxon>
        <taxon>Metazoa</taxon>
        <taxon>Ecdysozoa</taxon>
        <taxon>Nematoda</taxon>
        <taxon>Chromadorea</taxon>
        <taxon>Rhabditida</taxon>
        <taxon>Spirurina</taxon>
        <taxon>Ascaridomorpha</taxon>
        <taxon>Ascaridoidea</taxon>
        <taxon>Toxocaridae</taxon>
        <taxon>Toxocara</taxon>
    </lineage>
</organism>
<keyword evidence="3" id="KW-1185">Reference proteome</keyword>
<feature type="compositionally biased region" description="Low complexity" evidence="1">
    <location>
        <begin position="65"/>
        <end position="76"/>
    </location>
</feature>
<comment type="caution">
    <text evidence="2">The sequence shown here is derived from an EMBL/GenBank/DDBJ whole genome shotgun (WGS) entry which is preliminary data.</text>
</comment>
<proteinExistence type="predicted"/>
<accession>A0A0B2VS54</accession>
<feature type="compositionally biased region" description="Low complexity" evidence="1">
    <location>
        <begin position="11"/>
        <end position="23"/>
    </location>
</feature>
<protein>
    <submittedName>
        <fullName evidence="2">Protein pecanex</fullName>
    </submittedName>
</protein>
<dbReference type="OrthoDB" id="10037631at2759"/>
<feature type="region of interest" description="Disordered" evidence="1">
    <location>
        <begin position="1"/>
        <end position="34"/>
    </location>
</feature>
<gene>
    <name evidence="2" type="primary">pcx</name>
    <name evidence="2" type="ORF">Tcan_05618</name>
</gene>
<reference evidence="2 3" key="1">
    <citation type="submission" date="2014-11" db="EMBL/GenBank/DDBJ databases">
        <title>Genetic blueprint of the zoonotic pathogen Toxocara canis.</title>
        <authorList>
            <person name="Zhu X.-Q."/>
            <person name="Korhonen P.K."/>
            <person name="Cai H."/>
            <person name="Young N.D."/>
            <person name="Nejsum P."/>
            <person name="von Samson-Himmelstjerna G."/>
            <person name="Boag P.R."/>
            <person name="Tan P."/>
            <person name="Li Q."/>
            <person name="Min J."/>
            <person name="Yang Y."/>
            <person name="Wang X."/>
            <person name="Fang X."/>
            <person name="Hall R.S."/>
            <person name="Hofmann A."/>
            <person name="Sternberg P.W."/>
            <person name="Jex A.R."/>
            <person name="Gasser R.B."/>
        </authorList>
    </citation>
    <scope>NUCLEOTIDE SEQUENCE [LARGE SCALE GENOMIC DNA]</scope>
    <source>
        <strain evidence="2">PN_DK_2014</strain>
    </source>
</reference>
<dbReference type="AlphaFoldDB" id="A0A0B2VS54"/>
<name>A0A0B2VS54_TOXCA</name>
<evidence type="ECO:0000313" key="3">
    <source>
        <dbReference type="Proteomes" id="UP000031036"/>
    </source>
</evidence>
<feature type="compositionally biased region" description="Basic and acidic residues" evidence="1">
    <location>
        <begin position="1"/>
        <end position="10"/>
    </location>
</feature>